<dbReference type="RefSeq" id="WP_353069862.1">
    <property type="nucleotide sequence ID" value="NZ_CP132932.1"/>
</dbReference>
<accession>A0AAU7ZG97</accession>
<proteinExistence type="predicted"/>
<evidence type="ECO:0000313" key="2">
    <source>
        <dbReference type="EMBL" id="XCB27863.1"/>
    </source>
</evidence>
<dbReference type="SUPFAM" id="SSF56112">
    <property type="entry name" value="Protein kinase-like (PK-like)"/>
    <property type="match status" value="1"/>
</dbReference>
<dbReference type="KEGG" id="temp:RBB75_05965"/>
<reference evidence="2" key="2">
    <citation type="journal article" date="2024" name="Environ. Microbiol.">
        <title>Genome analysis and description of Tunturibacter gen. nov. expands the diversity of Terriglobia in tundra soils.</title>
        <authorList>
            <person name="Messyasz A."/>
            <person name="Mannisto M.K."/>
            <person name="Kerkhof L.J."/>
            <person name="Haggblom M.M."/>
        </authorList>
    </citation>
    <scope>NUCLEOTIDE SEQUENCE</scope>
    <source>
        <strain evidence="2">M8UP23</strain>
    </source>
</reference>
<gene>
    <name evidence="2" type="ORF">RBB75_05965</name>
</gene>
<dbReference type="Pfam" id="PF01636">
    <property type="entry name" value="APH"/>
    <property type="match status" value="1"/>
</dbReference>
<dbReference type="Gene3D" id="3.90.1200.10">
    <property type="match status" value="1"/>
</dbReference>
<dbReference type="InterPro" id="IPR011009">
    <property type="entry name" value="Kinase-like_dom_sf"/>
</dbReference>
<protein>
    <submittedName>
        <fullName evidence="2">Phosphotransferase</fullName>
    </submittedName>
</protein>
<name>A0AAU7ZG97_9BACT</name>
<dbReference type="EMBL" id="CP132932">
    <property type="protein sequence ID" value="XCB27863.1"/>
    <property type="molecule type" value="Genomic_DNA"/>
</dbReference>
<evidence type="ECO:0000259" key="1">
    <source>
        <dbReference type="Pfam" id="PF01636"/>
    </source>
</evidence>
<sequence>MSIAEATIETIEYRVILVRSDSRQLLAFDAVGGYCLPRVRIPLFTRPAEQLQKAIKAIVGLAVIILEFLAVENGCCRCAVAEVLAPDASSELRPVTPEKIAGAELSEQERAQLASLLSGTSHSAVSQIGWIDQAIGWLEWETAAKLSSKSQIEQYNAGGAFSLIRFPMDDTTNYWLKATGEPCIHELPITKHLSELSGDCLPHFVSARPEWNAWLMSGGPQVEEVTTEPYKLFCFLEGAAGSIAELQMRTQGHSQNLMDSGVFDQGFDVFQMHSEALFDSLEEAMSLQTSSRVPRLERSRLQEIRIIFDDVCSRMERLDIPKTIVHGDINYGNILFRSGRCQFIDWCEAYIASPLISLQHLLLLNKTKDPELRGFMSQGITDRYRTIWLRSCNAGSFDKGLIYMPLLAVVSTLYGRGDWLTSPQRNDPRRQSYARSLARHMDNAAREPKLLEALCH</sequence>
<reference evidence="2" key="1">
    <citation type="submission" date="2023-08" db="EMBL/GenBank/DDBJ databases">
        <authorList>
            <person name="Messyasz A."/>
            <person name="Mannisto M.K."/>
            <person name="Kerkhof L.J."/>
            <person name="Haggblom M."/>
        </authorList>
    </citation>
    <scope>NUCLEOTIDE SEQUENCE</scope>
    <source>
        <strain evidence="2">M8UP23</strain>
    </source>
</reference>
<organism evidence="2">
    <name type="scientific">Tunturiibacter empetritectus</name>
    <dbReference type="NCBI Taxonomy" id="3069691"/>
    <lineage>
        <taxon>Bacteria</taxon>
        <taxon>Pseudomonadati</taxon>
        <taxon>Acidobacteriota</taxon>
        <taxon>Terriglobia</taxon>
        <taxon>Terriglobales</taxon>
        <taxon>Acidobacteriaceae</taxon>
        <taxon>Tunturiibacter</taxon>
    </lineage>
</organism>
<dbReference type="InterPro" id="IPR002575">
    <property type="entry name" value="Aminoglycoside_PTrfase"/>
</dbReference>
<feature type="domain" description="Aminoglycoside phosphotransferase" evidence="1">
    <location>
        <begin position="300"/>
        <end position="371"/>
    </location>
</feature>
<dbReference type="AlphaFoldDB" id="A0AAU7ZG97"/>